<feature type="chain" id="PRO_5037618995" description="DUF3828 domain-containing protein" evidence="1">
    <location>
        <begin position="21"/>
        <end position="190"/>
    </location>
</feature>
<accession>A0A931J2F7</accession>
<protein>
    <recommendedName>
        <fullName evidence="4">DUF3828 domain-containing protein</fullName>
    </recommendedName>
</protein>
<gene>
    <name evidence="2" type="ORF">I7X39_09170</name>
</gene>
<sequence length="190" mass="20944">MRAALTTALALLLLPAAALASSPQQTIEAFYRWRMASAMTGAPRGDELKQLRPWLGRELLCLLQAAGELRDRAAAAQPDEKPPFVEGDLFSSVFEGPQRLRLGAVTQRAGQAAVELRFEADTGAQPPVFRWSDRALLRREQGRWVVVDIEYRARVEFGNHGALRESLRAALEPADPALNWPGEAATRCAR</sequence>
<keyword evidence="3" id="KW-1185">Reference proteome</keyword>
<name>A0A931J2F7_9BURK</name>
<evidence type="ECO:0008006" key="4">
    <source>
        <dbReference type="Google" id="ProtNLM"/>
    </source>
</evidence>
<feature type="signal peptide" evidence="1">
    <location>
        <begin position="1"/>
        <end position="20"/>
    </location>
</feature>
<dbReference type="RefSeq" id="WP_198110851.1">
    <property type="nucleotide sequence ID" value="NZ_JAEDAK010000005.1"/>
</dbReference>
<dbReference type="EMBL" id="JAEDAK010000005">
    <property type="protein sequence ID" value="MBH9577076.1"/>
    <property type="molecule type" value="Genomic_DNA"/>
</dbReference>
<comment type="caution">
    <text evidence="2">The sequence shown here is derived from an EMBL/GenBank/DDBJ whole genome shotgun (WGS) entry which is preliminary data.</text>
</comment>
<keyword evidence="1" id="KW-0732">Signal</keyword>
<evidence type="ECO:0000313" key="2">
    <source>
        <dbReference type="EMBL" id="MBH9577076.1"/>
    </source>
</evidence>
<dbReference type="Proteomes" id="UP000613266">
    <property type="component" value="Unassembled WGS sequence"/>
</dbReference>
<dbReference type="AlphaFoldDB" id="A0A931J2F7"/>
<reference evidence="2" key="1">
    <citation type="submission" date="2020-12" db="EMBL/GenBank/DDBJ databases">
        <title>The genome sequence of Inhella sp. 1Y17.</title>
        <authorList>
            <person name="Liu Y."/>
        </authorList>
    </citation>
    <scope>NUCLEOTIDE SEQUENCE</scope>
    <source>
        <strain evidence="2">1Y17</strain>
    </source>
</reference>
<evidence type="ECO:0000313" key="3">
    <source>
        <dbReference type="Proteomes" id="UP000613266"/>
    </source>
</evidence>
<proteinExistence type="predicted"/>
<organism evidence="2 3">
    <name type="scientific">Inhella proteolytica</name>
    <dbReference type="NCBI Taxonomy" id="2795029"/>
    <lineage>
        <taxon>Bacteria</taxon>
        <taxon>Pseudomonadati</taxon>
        <taxon>Pseudomonadota</taxon>
        <taxon>Betaproteobacteria</taxon>
        <taxon>Burkholderiales</taxon>
        <taxon>Sphaerotilaceae</taxon>
        <taxon>Inhella</taxon>
    </lineage>
</organism>
<evidence type="ECO:0000256" key="1">
    <source>
        <dbReference type="SAM" id="SignalP"/>
    </source>
</evidence>